<dbReference type="RefSeq" id="XP_003173843.1">
    <property type="nucleotide sequence ID" value="XM_003173795.1"/>
</dbReference>
<reference evidence="2" key="1">
    <citation type="journal article" date="2012" name="MBio">
        <title>Comparative genome analysis of Trichophyton rubrum and related dermatophytes reveals candidate genes involved in infection.</title>
        <authorList>
            <person name="Martinez D.A."/>
            <person name="Oliver B.G."/>
            <person name="Graeser Y."/>
            <person name="Goldberg J.M."/>
            <person name="Li W."/>
            <person name="Martinez-Rossi N.M."/>
            <person name="Monod M."/>
            <person name="Shelest E."/>
            <person name="Barton R.C."/>
            <person name="Birch E."/>
            <person name="Brakhage A.A."/>
            <person name="Chen Z."/>
            <person name="Gurr S.J."/>
            <person name="Heiman D."/>
            <person name="Heitman J."/>
            <person name="Kosti I."/>
            <person name="Rossi A."/>
            <person name="Saif S."/>
            <person name="Samalova M."/>
            <person name="Saunders C.W."/>
            <person name="Shea T."/>
            <person name="Summerbell R.C."/>
            <person name="Xu J."/>
            <person name="Young S."/>
            <person name="Zeng Q."/>
            <person name="Birren B.W."/>
            <person name="Cuomo C.A."/>
            <person name="White T.C."/>
        </authorList>
    </citation>
    <scope>NUCLEOTIDE SEQUENCE [LARGE SCALE GENOMIC DNA]</scope>
    <source>
        <strain evidence="2">ATCC MYA-4604 / CBS 118893</strain>
    </source>
</reference>
<organism evidence="2">
    <name type="scientific">Arthroderma gypseum (strain ATCC MYA-4604 / CBS 118893)</name>
    <name type="common">Microsporum gypseum</name>
    <dbReference type="NCBI Taxonomy" id="535722"/>
    <lineage>
        <taxon>Eukaryota</taxon>
        <taxon>Fungi</taxon>
        <taxon>Dikarya</taxon>
        <taxon>Ascomycota</taxon>
        <taxon>Pezizomycotina</taxon>
        <taxon>Eurotiomycetes</taxon>
        <taxon>Eurotiomycetidae</taxon>
        <taxon>Onygenales</taxon>
        <taxon>Arthrodermataceae</taxon>
        <taxon>Nannizzia</taxon>
    </lineage>
</organism>
<sequence>MNPPTPGGACGYKSDIDRVSFSDQITTDSSEELEGVLLLRTHYSLAGIVTDPSNPFQLPSNSEVLNTAGDPGRDQQTNTNEMDTLKSLRSQVEHLRSRLRSREDEFNQRLQRNEDLILKLRSTVKHRGHHIHFLEDNINSMKAALANRNNKIASQKLCIRELEQKVESFAQDFGIMQESYQKLQDDLRVAQEGALRSIKRASWVPSEDGAVRNEFSKLEENLKSWAKYYAVPDINYLEALSNEEKVEITDFLKEHISRPNFDALLGTLSPLLKKRFPLLITHAMLATYIFKIVFHNPFFALEYLNTSSNAVPKAAMFELYNAMIKVLPSEAHIWRSQMLRLLLTTPASPSELPLLTPQALQMFSSTMAEKFLRGPVRLLLKIDQSSAQQGNCMLQDLCHVFSAAAELSLSLWCQRTTMGCRLITLSKPKQFSQKCQLMVAHRLHHLDEDDSRLDGKEVLAIIQPAVVAFGNENAENYDKGKVWSRAIVLVDEGN</sequence>
<protein>
    <submittedName>
        <fullName evidence="1">Uncharacterized protein</fullName>
    </submittedName>
</protein>
<dbReference type="VEuPathDB" id="FungiDB:MGYG_04015"/>
<evidence type="ECO:0000313" key="1">
    <source>
        <dbReference type="EMBL" id="EFR01013.1"/>
    </source>
</evidence>
<dbReference type="STRING" id="535722.E4UUP6"/>
<dbReference type="OMA" id="SEAHIWR"/>
<evidence type="ECO:0000313" key="2">
    <source>
        <dbReference type="Proteomes" id="UP000002669"/>
    </source>
</evidence>
<dbReference type="EMBL" id="DS989824">
    <property type="protein sequence ID" value="EFR01013.1"/>
    <property type="molecule type" value="Genomic_DNA"/>
</dbReference>
<keyword evidence="2" id="KW-1185">Reference proteome</keyword>
<gene>
    <name evidence="1" type="ORF">MGYG_04015</name>
</gene>
<dbReference type="eggNOG" id="ENOG502S6BE">
    <property type="taxonomic scope" value="Eukaryota"/>
</dbReference>
<dbReference type="Proteomes" id="UP000002669">
    <property type="component" value="Unassembled WGS sequence"/>
</dbReference>
<accession>E4UUP6</accession>
<dbReference type="GeneID" id="10029127"/>
<proteinExistence type="predicted"/>
<dbReference type="AlphaFoldDB" id="E4UUP6"/>
<dbReference type="OrthoDB" id="4156714at2759"/>
<dbReference type="InParanoid" id="E4UUP6"/>
<name>E4UUP6_ARTGP</name>
<dbReference type="HOGENOM" id="CLU_040458_1_0_1"/>